<accession>A0ACB6ZWC0</accession>
<keyword evidence="2" id="KW-1185">Reference proteome</keyword>
<gene>
    <name evidence="1" type="ORF">BDM02DRAFT_3152884</name>
</gene>
<name>A0ACB6ZWC0_THEGA</name>
<comment type="caution">
    <text evidence="1">The sequence shown here is derived from an EMBL/GenBank/DDBJ whole genome shotgun (WGS) entry which is preliminary data.</text>
</comment>
<protein>
    <submittedName>
        <fullName evidence="1">Pkinase-domain-containing protein</fullName>
    </submittedName>
</protein>
<reference evidence="1" key="2">
    <citation type="journal article" date="2020" name="Nat. Commun.">
        <title>Large-scale genome sequencing of mycorrhizal fungi provides insights into the early evolution of symbiotic traits.</title>
        <authorList>
            <person name="Miyauchi S."/>
            <person name="Kiss E."/>
            <person name="Kuo A."/>
            <person name="Drula E."/>
            <person name="Kohler A."/>
            <person name="Sanchez-Garcia M."/>
            <person name="Morin E."/>
            <person name="Andreopoulos B."/>
            <person name="Barry K.W."/>
            <person name="Bonito G."/>
            <person name="Buee M."/>
            <person name="Carver A."/>
            <person name="Chen C."/>
            <person name="Cichocki N."/>
            <person name="Clum A."/>
            <person name="Culley D."/>
            <person name="Crous P.W."/>
            <person name="Fauchery L."/>
            <person name="Girlanda M."/>
            <person name="Hayes R.D."/>
            <person name="Keri Z."/>
            <person name="LaButti K."/>
            <person name="Lipzen A."/>
            <person name="Lombard V."/>
            <person name="Magnuson J."/>
            <person name="Maillard F."/>
            <person name="Murat C."/>
            <person name="Nolan M."/>
            <person name="Ohm R.A."/>
            <person name="Pangilinan J."/>
            <person name="Pereira M.F."/>
            <person name="Perotto S."/>
            <person name="Peter M."/>
            <person name="Pfister S."/>
            <person name="Riley R."/>
            <person name="Sitrit Y."/>
            <person name="Stielow J.B."/>
            <person name="Szollosi G."/>
            <person name="Zifcakova L."/>
            <person name="Stursova M."/>
            <person name="Spatafora J.W."/>
            <person name="Tedersoo L."/>
            <person name="Vaario L.M."/>
            <person name="Yamada A."/>
            <person name="Yan M."/>
            <person name="Wang P."/>
            <person name="Xu J."/>
            <person name="Bruns T."/>
            <person name="Baldrian P."/>
            <person name="Vilgalys R."/>
            <person name="Dunand C."/>
            <person name="Henrissat B."/>
            <person name="Grigoriev I.V."/>
            <person name="Hibbett D."/>
            <person name="Nagy L.G."/>
            <person name="Martin F.M."/>
        </authorList>
    </citation>
    <scope>NUCLEOTIDE SEQUENCE</scope>
    <source>
        <strain evidence="1">P2</strain>
    </source>
</reference>
<evidence type="ECO:0000313" key="2">
    <source>
        <dbReference type="Proteomes" id="UP000886501"/>
    </source>
</evidence>
<proteinExistence type="predicted"/>
<sequence>MLQYPISMPNLSLRPKDSQTFPSREPSDRTRRHLPTNRSAKANDHMLSVYPSSSVAASPKSPSIPLTPYSARIPPSSPISRSPVLSSLGIPSANVSFQHSRPPSAHSSPVQDILFPGDVIGQGLDFHGERVRLLPISAGHLHGDDALNAPSVKFEVVKALGTGSYAVVYQVRQILSGYPPPTGDLSPISAVNFDDVPSFPATVRYGREYALKCLSKADLDKDALSAQMFEATIHQSLPTHPNIVTLYRTLETPSYLLLLLEYVPGQDLFYFLEQSCDHYEPEPPSSPSSESHTPPTPSLLSSLNPDQLLSRTRLRLISSMFSQMCQAVAVCHAVNVFHRDIKPENFIVTDGWVKSPDGRQERKVVVKLTDFGLSTNDVESADMDCGSAPYMSYECRNNVAPTYSPRAADVWSLGIVLINMLYHYNPWTDTAEGACSSFELYRQNPINFFMQRFTGMTMPVARFLATRVFCILGDSFDDSPRVTAEEFGVWAKDLPTHFSVPGHARAVSISSTQGHPLASGLPQSRPASRQASINDTIARRGSRSASRPPSFAHGFVETELPTVMDNDNESEVHEGPREEGIRLDSRTPSNAKRRKRGARKNKAKDAQVEQVDLTLETLAEASQTLAREISRTSKISGNGYVIDPSNFPTPPTPVPPVPPIPSDTVPPTPTVTKKPSKWKLSFGKSSGDRGPAVPTPSPAVEESVTIDGRQMSKTASNVTNLVLGLSPPPPKPSRSPVRQQASVHHGYTQSTQPLDDFTYARGRRRNSPYGNNGGAGSQSHIEKWADNVEKRGVSPTSTRSGRYPASSASSMASNNWRSSISTTNSIRSTTTSSSAFTKYSNTSSSTVATSVSSGSWRNANGSKYSINSGHYNYRNGNMPPPNVKLMAGVPWQLGEPPRQMHPNAVGEIFGTSPPQRKRGNGNCARSNKQTTGATKENNKLDTISERPSGQSMDASTSTTDLNNGGSVSREGELLDGVGPKKVQKGQINTLAKMLSALRR</sequence>
<reference evidence="1" key="1">
    <citation type="submission" date="2019-10" db="EMBL/GenBank/DDBJ databases">
        <authorList>
            <consortium name="DOE Joint Genome Institute"/>
            <person name="Kuo A."/>
            <person name="Miyauchi S."/>
            <person name="Kiss E."/>
            <person name="Drula E."/>
            <person name="Kohler A."/>
            <person name="Sanchez-Garcia M."/>
            <person name="Andreopoulos B."/>
            <person name="Barry K.W."/>
            <person name="Bonito G."/>
            <person name="Buee M."/>
            <person name="Carver A."/>
            <person name="Chen C."/>
            <person name="Cichocki N."/>
            <person name="Clum A."/>
            <person name="Culley D."/>
            <person name="Crous P.W."/>
            <person name="Fauchery L."/>
            <person name="Girlanda M."/>
            <person name="Hayes R."/>
            <person name="Keri Z."/>
            <person name="Labutti K."/>
            <person name="Lipzen A."/>
            <person name="Lombard V."/>
            <person name="Magnuson J."/>
            <person name="Maillard F."/>
            <person name="Morin E."/>
            <person name="Murat C."/>
            <person name="Nolan M."/>
            <person name="Ohm R."/>
            <person name="Pangilinan J."/>
            <person name="Pereira M."/>
            <person name="Perotto S."/>
            <person name="Peter M."/>
            <person name="Riley R."/>
            <person name="Sitrit Y."/>
            <person name="Stielow B."/>
            <person name="Szollosi G."/>
            <person name="Zifcakova L."/>
            <person name="Stursova M."/>
            <person name="Spatafora J.W."/>
            <person name="Tedersoo L."/>
            <person name="Vaario L.-M."/>
            <person name="Yamada A."/>
            <person name="Yan M."/>
            <person name="Wang P."/>
            <person name="Xu J."/>
            <person name="Bruns T."/>
            <person name="Baldrian P."/>
            <person name="Vilgalys R."/>
            <person name="Henrissat B."/>
            <person name="Grigoriev I.V."/>
            <person name="Hibbett D."/>
            <person name="Nagy L.G."/>
            <person name="Martin F.M."/>
        </authorList>
    </citation>
    <scope>NUCLEOTIDE SEQUENCE</scope>
    <source>
        <strain evidence="1">P2</strain>
    </source>
</reference>
<organism evidence="1 2">
    <name type="scientific">Thelephora ganbajun</name>
    <name type="common">Ganba fungus</name>
    <dbReference type="NCBI Taxonomy" id="370292"/>
    <lineage>
        <taxon>Eukaryota</taxon>
        <taxon>Fungi</taxon>
        <taxon>Dikarya</taxon>
        <taxon>Basidiomycota</taxon>
        <taxon>Agaricomycotina</taxon>
        <taxon>Agaricomycetes</taxon>
        <taxon>Thelephorales</taxon>
        <taxon>Thelephoraceae</taxon>
        <taxon>Thelephora</taxon>
    </lineage>
</organism>
<evidence type="ECO:0000313" key="1">
    <source>
        <dbReference type="EMBL" id="KAF9653946.1"/>
    </source>
</evidence>
<dbReference type="Proteomes" id="UP000886501">
    <property type="component" value="Unassembled WGS sequence"/>
</dbReference>
<dbReference type="EMBL" id="MU117962">
    <property type="protein sequence ID" value="KAF9653946.1"/>
    <property type="molecule type" value="Genomic_DNA"/>
</dbReference>